<evidence type="ECO:0000313" key="2">
    <source>
        <dbReference type="Proteomes" id="UP000001095"/>
    </source>
</evidence>
<dbReference type="SUPFAM" id="SSF82714">
    <property type="entry name" value="Multidrug efflux transporter AcrB TolC docking domain, DN and DC subdomains"/>
    <property type="match status" value="1"/>
</dbReference>
<reference evidence="1 2" key="1">
    <citation type="submission" date="2012-04" db="EMBL/GenBank/DDBJ databases">
        <title>The Genome Sequence of Afipia clevelandensis ATCC 49720.</title>
        <authorList>
            <consortium name="The Broad Institute Genome Sequencing Platform"/>
            <person name="Earl A."/>
            <person name="Ward D."/>
            <person name="Feldgarden M."/>
            <person name="Gevers D."/>
            <person name="Huys G."/>
            <person name="Walker B."/>
            <person name="Young S.K."/>
            <person name="Zeng Q."/>
            <person name="Gargeya S."/>
            <person name="Fitzgerald M."/>
            <person name="Haas B."/>
            <person name="Abouelleil A."/>
            <person name="Alvarado L."/>
            <person name="Arachchi H.M."/>
            <person name="Berlin A."/>
            <person name="Chapman S.B."/>
            <person name="Goldberg J."/>
            <person name="Griggs A."/>
            <person name="Gujja S."/>
            <person name="Hansen M."/>
            <person name="Howarth C."/>
            <person name="Imamovic A."/>
            <person name="Larimer J."/>
            <person name="McCowen C."/>
            <person name="Montmayeur A."/>
            <person name="Murphy C."/>
            <person name="Neiman D."/>
            <person name="Pearson M."/>
            <person name="Priest M."/>
            <person name="Roberts A."/>
            <person name="Saif S."/>
            <person name="Shea T."/>
            <person name="Sisk P."/>
            <person name="Sykes S."/>
            <person name="Wortman J."/>
            <person name="Nusbaum C."/>
            <person name="Birren B."/>
        </authorList>
    </citation>
    <scope>NUCLEOTIDE SEQUENCE [LARGE SCALE GENOMIC DNA]</scope>
    <source>
        <strain evidence="1 2">ATCC 49720</strain>
    </source>
</reference>
<sequence>MRRTDSAVTCCQVGASAHLITHIEKAADEIPGSSYAISQLIQRRFNELISGVRADVAVKIFGDDLNVLAQLGGQAQAVLQTIDGAADVKTEQVSGLPMLTVKLNRQTLSRYGTSVGDVQNLVEIAVGGKSAGLVFEGDRRFDLVVRLPEYLRSNVEAIRSLPVPLPPLENQAKAMPALWGILCLRRSAMPRCPSLLKSTLHRGQIRSAVKITAHRGFRQRTGTRPGIVRRW</sequence>
<dbReference type="PANTHER" id="PTHR32063:SF24">
    <property type="entry name" value="CATION EFFLUX SYSTEM (ACRB_ACRD_ACRF FAMILY)"/>
    <property type="match status" value="1"/>
</dbReference>
<accession>K8NSP9</accession>
<dbReference type="AlphaFoldDB" id="K8NSP9"/>
<dbReference type="PANTHER" id="PTHR32063">
    <property type="match status" value="1"/>
</dbReference>
<dbReference type="Gene3D" id="3.30.70.1440">
    <property type="entry name" value="Multidrug efflux transporter AcrB pore domain"/>
    <property type="match status" value="1"/>
</dbReference>
<protein>
    <submittedName>
        <fullName evidence="1">Cation efflux system protein CzcA</fullName>
    </submittedName>
</protein>
<comment type="caution">
    <text evidence="1">The sequence shown here is derived from an EMBL/GenBank/DDBJ whole genome shotgun (WGS) entry which is preliminary data.</text>
</comment>
<dbReference type="HOGENOM" id="CLU_1197753_0_0_5"/>
<name>K8NSP9_9BRAD</name>
<proteinExistence type="predicted"/>
<organism evidence="1 2">
    <name type="scientific">Afipia clevelandensis ATCC 49720</name>
    <dbReference type="NCBI Taxonomy" id="883079"/>
    <lineage>
        <taxon>Bacteria</taxon>
        <taxon>Pseudomonadati</taxon>
        <taxon>Pseudomonadota</taxon>
        <taxon>Alphaproteobacteria</taxon>
        <taxon>Hyphomicrobiales</taxon>
        <taxon>Nitrobacteraceae</taxon>
        <taxon>Afipia</taxon>
    </lineage>
</organism>
<dbReference type="Gene3D" id="3.30.2090.10">
    <property type="entry name" value="Multidrug efflux transporter AcrB TolC docking domain, DN and DC subdomains"/>
    <property type="match status" value="1"/>
</dbReference>
<dbReference type="GO" id="GO:0042910">
    <property type="term" value="F:xenobiotic transmembrane transporter activity"/>
    <property type="evidence" value="ECO:0007669"/>
    <property type="project" value="TreeGrafter"/>
</dbReference>
<dbReference type="InterPro" id="IPR027463">
    <property type="entry name" value="AcrB_DN_DC_subdom"/>
</dbReference>
<dbReference type="GO" id="GO:0005886">
    <property type="term" value="C:plasma membrane"/>
    <property type="evidence" value="ECO:0007669"/>
    <property type="project" value="TreeGrafter"/>
</dbReference>
<keyword evidence="2" id="KW-1185">Reference proteome</keyword>
<dbReference type="PATRIC" id="fig|883079.3.peg.4044"/>
<gene>
    <name evidence="1" type="ORF">HMPREF9696_03954</name>
</gene>
<dbReference type="Proteomes" id="UP000001095">
    <property type="component" value="Unassembled WGS sequence"/>
</dbReference>
<dbReference type="InterPro" id="IPR001036">
    <property type="entry name" value="Acrflvin-R"/>
</dbReference>
<dbReference type="Pfam" id="PF00873">
    <property type="entry name" value="ACR_tran"/>
    <property type="match status" value="1"/>
</dbReference>
<dbReference type="EMBL" id="AGWY01000017">
    <property type="protein sequence ID" value="EKS32151.1"/>
    <property type="molecule type" value="Genomic_DNA"/>
</dbReference>
<evidence type="ECO:0000313" key="1">
    <source>
        <dbReference type="EMBL" id="EKS32151.1"/>
    </source>
</evidence>
<dbReference type="Gene3D" id="3.30.70.1430">
    <property type="entry name" value="Multidrug efflux transporter AcrB pore domain"/>
    <property type="match status" value="1"/>
</dbReference>